<keyword evidence="3" id="KW-0964">Secreted</keyword>
<dbReference type="PANTHER" id="PTHR42792:SF2">
    <property type="entry name" value="FLAGELLIN"/>
    <property type="match status" value="1"/>
</dbReference>
<comment type="caution">
    <text evidence="6">The sequence shown here is derived from an EMBL/GenBank/DDBJ whole genome shotgun (WGS) entry which is preliminary data.</text>
</comment>
<sequence>MQINTNLSSLNAQRSYALSGEDMAARLQKLSSGLRINSARDDAAGLAISDRMSSDINGLRRARQNINDGISLLQVADGAAGQLLDNFQRMRELAVQAANDTNSQTDRAAIQVEVNALVASNVDIVAGARYNNLTLLDGSFSQQLQVGSRAGQTLALNIPAALAPIGYNKALVNVAPQQATAVGTTVLAAIAYGDLVINGAAVGASSAGAQAGQGAASAYAVAAAINAANVRDVTASATTTLSGDVGASGVLAAGSFSINGVNIGAIAGNTAAIRAANAAGAISAASATSGVTASASGGTLTLSAADGRDILITESNPGSTASLGLTLGTHKGNVTVSNVPRPGSHPIGIGGANPAAAGLLAGRQASVVVGPPDLQLQDVYSGGEPVQDLSNFSGASAALDYYDGKIDLVSEIRATLGAASNRLSAAAGNDESGANNLEAARSRIRDTDYASETAQLTRASILRQAGASMLAQANAQPRSALMLLR</sequence>
<accession>A0A6A7N8P3</accession>
<evidence type="ECO:0000259" key="5">
    <source>
        <dbReference type="Pfam" id="PF00700"/>
    </source>
</evidence>
<proteinExistence type="inferred from homology"/>
<feature type="domain" description="Flagellin C-terminal" evidence="5">
    <location>
        <begin position="400"/>
        <end position="484"/>
    </location>
</feature>
<evidence type="ECO:0000256" key="3">
    <source>
        <dbReference type="RuleBase" id="RU362073"/>
    </source>
</evidence>
<comment type="similarity">
    <text evidence="1 3">Belongs to the bacterial flagellin family.</text>
</comment>
<gene>
    <name evidence="6" type="ORF">GEV02_24115</name>
</gene>
<evidence type="ECO:0000313" key="7">
    <source>
        <dbReference type="Proteomes" id="UP000440498"/>
    </source>
</evidence>
<dbReference type="GO" id="GO:0005576">
    <property type="term" value="C:extracellular region"/>
    <property type="evidence" value="ECO:0007669"/>
    <property type="project" value="UniProtKB-SubCell"/>
</dbReference>
<keyword evidence="6" id="KW-0969">Cilium</keyword>
<dbReference type="SUPFAM" id="SSF64518">
    <property type="entry name" value="Phase 1 flagellin"/>
    <property type="match status" value="1"/>
</dbReference>
<dbReference type="InterPro" id="IPR046358">
    <property type="entry name" value="Flagellin_C"/>
</dbReference>
<reference evidence="6 7" key="1">
    <citation type="submission" date="2019-10" db="EMBL/GenBank/DDBJ databases">
        <title>Two novel species isolated from a subtropical stream in China.</title>
        <authorList>
            <person name="Lu H."/>
        </authorList>
    </citation>
    <scope>NUCLEOTIDE SEQUENCE [LARGE SCALE GENOMIC DNA]</scope>
    <source>
        <strain evidence="6 7">FT29W</strain>
    </source>
</reference>
<comment type="subcellular location">
    <subcellularLocation>
        <location evidence="3">Secreted</location>
    </subcellularLocation>
    <subcellularLocation>
        <location evidence="3">Bacterial flagellum</location>
    </subcellularLocation>
</comment>
<evidence type="ECO:0000259" key="4">
    <source>
        <dbReference type="Pfam" id="PF00669"/>
    </source>
</evidence>
<dbReference type="Pfam" id="PF00700">
    <property type="entry name" value="Flagellin_C"/>
    <property type="match status" value="1"/>
</dbReference>
<dbReference type="Gene3D" id="3.30.70.2120">
    <property type="match status" value="1"/>
</dbReference>
<dbReference type="InterPro" id="IPR042187">
    <property type="entry name" value="Flagellin_C_sub2"/>
</dbReference>
<dbReference type="GO" id="GO:0009288">
    <property type="term" value="C:bacterial-type flagellum"/>
    <property type="evidence" value="ECO:0007669"/>
    <property type="project" value="UniProtKB-SubCell"/>
</dbReference>
<dbReference type="PANTHER" id="PTHR42792">
    <property type="entry name" value="FLAGELLIN"/>
    <property type="match status" value="1"/>
</dbReference>
<dbReference type="Gene3D" id="6.10.10.10">
    <property type="entry name" value="Flagellar export chaperone, C-terminal domain"/>
    <property type="match status" value="1"/>
</dbReference>
<evidence type="ECO:0000256" key="1">
    <source>
        <dbReference type="ARBA" id="ARBA00005709"/>
    </source>
</evidence>
<dbReference type="Pfam" id="PF00669">
    <property type="entry name" value="Flagellin_N"/>
    <property type="match status" value="1"/>
</dbReference>
<dbReference type="PRINTS" id="PR00207">
    <property type="entry name" value="FLAGELLIN"/>
</dbReference>
<dbReference type="InterPro" id="IPR001029">
    <property type="entry name" value="Flagellin_N"/>
</dbReference>
<keyword evidence="7" id="KW-1185">Reference proteome</keyword>
<comment type="function">
    <text evidence="3">Flagellin is the subunit protein which polymerizes to form the filaments of bacterial flagella.</text>
</comment>
<dbReference type="GO" id="GO:0005198">
    <property type="term" value="F:structural molecule activity"/>
    <property type="evidence" value="ECO:0007669"/>
    <property type="project" value="UniProtKB-UniRule"/>
</dbReference>
<keyword evidence="6" id="KW-0966">Cell projection</keyword>
<evidence type="ECO:0000313" key="6">
    <source>
        <dbReference type="EMBL" id="MQA41232.1"/>
    </source>
</evidence>
<evidence type="ECO:0000256" key="2">
    <source>
        <dbReference type="ARBA" id="ARBA00023143"/>
    </source>
</evidence>
<feature type="domain" description="Flagellin N-terminal" evidence="4">
    <location>
        <begin position="3"/>
        <end position="140"/>
    </location>
</feature>
<dbReference type="Proteomes" id="UP000440498">
    <property type="component" value="Unassembled WGS sequence"/>
</dbReference>
<name>A0A6A7N8P3_9BURK</name>
<organism evidence="6 7">
    <name type="scientific">Rugamonas aquatica</name>
    <dbReference type="NCBI Taxonomy" id="2743357"/>
    <lineage>
        <taxon>Bacteria</taxon>
        <taxon>Pseudomonadati</taxon>
        <taxon>Pseudomonadota</taxon>
        <taxon>Betaproteobacteria</taxon>
        <taxon>Burkholderiales</taxon>
        <taxon>Oxalobacteraceae</taxon>
        <taxon>Telluria group</taxon>
        <taxon>Rugamonas</taxon>
    </lineage>
</organism>
<dbReference type="Gene3D" id="1.20.1330.10">
    <property type="entry name" value="f41 fragment of flagellin, N-terminal domain"/>
    <property type="match status" value="1"/>
</dbReference>
<keyword evidence="2 3" id="KW-0975">Bacterial flagellum</keyword>
<dbReference type="RefSeq" id="WP_152840504.1">
    <property type="nucleotide sequence ID" value="NZ_WHUG01000012.1"/>
</dbReference>
<protein>
    <recommendedName>
        <fullName evidence="3">Flagellin</fullName>
    </recommendedName>
</protein>
<dbReference type="InterPro" id="IPR001492">
    <property type="entry name" value="Flagellin"/>
</dbReference>
<dbReference type="EMBL" id="WHUG01000012">
    <property type="protein sequence ID" value="MQA41232.1"/>
    <property type="molecule type" value="Genomic_DNA"/>
</dbReference>
<dbReference type="AlphaFoldDB" id="A0A6A7N8P3"/>
<keyword evidence="6" id="KW-0282">Flagellum</keyword>